<protein>
    <recommendedName>
        <fullName evidence="2">Maturation control protein</fullName>
    </recommendedName>
</protein>
<evidence type="ECO:0008006" key="2">
    <source>
        <dbReference type="Google" id="ProtNLM"/>
    </source>
</evidence>
<sequence>MDKKLFIVSTRTIDTTLIAGWRNGSLRVQQVKTYKDLNDKDVQTIRGQMKLYRTKGFTAVANEPITRFAGDGIMSISLTDKDSNNIPRLTSALTAFKQLSKRGGISYAEGAKPIMVPETVYNETVNERGETSYVVDWEMLDERALALLTAIYCALNHVTAESNYLQAVFGHINKGRNPNLKSKLVGTF</sequence>
<reference evidence="1" key="1">
    <citation type="journal article" date="2015" name="MBio">
        <title>Eco-Evolutionary Dynamics of Episomes among Ecologically Cohesive Bacterial Populations.</title>
        <authorList>
            <person name="Xue H."/>
            <person name="Cordero O.X."/>
            <person name="Camas F.M."/>
            <person name="Trimble W."/>
            <person name="Meyer F."/>
            <person name="Guglielmini J."/>
            <person name="Rocha E.P."/>
            <person name="Polz M.F."/>
        </authorList>
    </citation>
    <scope>NUCLEOTIDE SEQUENCE</scope>
    <source>
        <strain evidence="1">FF_61</strain>
    </source>
</reference>
<organism evidence="1">
    <name type="scientific">Vibrio cyclitrophicus</name>
    <dbReference type="NCBI Taxonomy" id="47951"/>
    <lineage>
        <taxon>Bacteria</taxon>
        <taxon>Pseudomonadati</taxon>
        <taxon>Pseudomonadota</taxon>
        <taxon>Gammaproteobacteria</taxon>
        <taxon>Vibrionales</taxon>
        <taxon>Vibrionaceae</taxon>
        <taxon>Vibrio</taxon>
    </lineage>
</organism>
<dbReference type="AlphaFoldDB" id="A0A0H3ZTB1"/>
<name>A0A0H3ZTB1_9VIBR</name>
<proteinExistence type="predicted"/>
<dbReference type="EMBL" id="KP795522">
    <property type="protein sequence ID" value="AKN37109.1"/>
    <property type="molecule type" value="Genomic_DNA"/>
</dbReference>
<evidence type="ECO:0000313" key="1">
    <source>
        <dbReference type="EMBL" id="AKN37109.1"/>
    </source>
</evidence>
<accession>A0A0H3ZTB1</accession>